<keyword evidence="3" id="KW-1185">Reference proteome</keyword>
<dbReference type="InterPro" id="IPR031325">
    <property type="entry name" value="RHS_repeat"/>
</dbReference>
<feature type="region of interest" description="Disordered" evidence="1">
    <location>
        <begin position="853"/>
        <end position="875"/>
    </location>
</feature>
<proteinExistence type="predicted"/>
<feature type="compositionally biased region" description="Low complexity" evidence="1">
    <location>
        <begin position="1582"/>
        <end position="1601"/>
    </location>
</feature>
<feature type="region of interest" description="Disordered" evidence="1">
    <location>
        <begin position="49"/>
        <end position="93"/>
    </location>
</feature>
<accession>A0ABT9TS25</accession>
<dbReference type="Pfam" id="PF05593">
    <property type="entry name" value="RHS_repeat"/>
    <property type="match status" value="2"/>
</dbReference>
<evidence type="ECO:0000313" key="2">
    <source>
        <dbReference type="EMBL" id="MDQ0104478.1"/>
    </source>
</evidence>
<dbReference type="Proteomes" id="UP001244563">
    <property type="component" value="Unassembled WGS sequence"/>
</dbReference>
<dbReference type="RefSeq" id="WP_306879724.1">
    <property type="nucleotide sequence ID" value="NZ_JAUSSW010000017.1"/>
</dbReference>
<sequence>MKIFSSLTLSKTRATITGVVSAAVIASGAGFVYVTAPWESPDHVNTVKPVPVKEWTPGSDTAGEHQIVDNPEANGTGKTIQGTGTGVAPTVDPSLFPADVSRAGGQAGTRSVPVKAIALAPAAVPQAPVAGNNDKGSGDFTALPGASSGSWGVTGQTGSFTWNYPFSLREAPAGATPALGIAYDSSRVDGLTSSTNNQTSPVGDGWALTGGGQIQQKFGSCMDQGVANSYDLCGNPGGQQFTISFGSRSGAIIRDATTGVYKLQNDDNTKVEYLPGAANGTFDGGYWRLTDTSGTQYWFGVNRIPGWSAGKDNYSTDIVPVYGLPGQPCYKSTGFGDSVCMQAYAWNLDYVVDLNGNSQGFFYTQDTNFYKSQAGTGPLRAYHRASRLARVDYGMRAGTELSTQAPIHVNFGYTGRCQGVTGCPTPNGDVPAEFLCASSGTCNTYSPTFFTFYRLQTVISQSLSVNPAGYGNTDFWTFFHAMPDPGDGTKPALWLGSLIHQGSNETSSTGGWITDPAVEFSGQTLHNRVWAVDGLAPFDRYRLSTIKTATGASIQVSYKAAECSQTNLPAAAETNTKRCFPQRWTPTAPIAQNPRLDHFNIYPVEKVVSKAGPGSAGTVDMVTSYTYVGTPAWKYAAPKYVSGTAGQNITWSSLAGWSQVKTTTGTAASNPTTVTTYLRGLNGTPSNTTGGLRADSVTLSDNTVVPDSVWRAGMEVEKQNYAGDGGALLGTTITLPWESAPTATGTAATGAAEARHIGIASVTRKTSTSKSTGMRVSQTSLAYDTYGRTIRTSTTGEIGVLDDESCIVTAYADNPALNILSYPASVDSFAGECTGTGPNGNLLKASRTLYDSSTSAVPGSTGYTAPTKGNTARSDKATAVTGTTVSTWGQGPTLTVDALGRVIKSSDTSTGTARNTTTTYAPASGLATTVTETNPLGWVSTTTLDSMRGQPLTKTDANGKVTSYRYDNAGRVTGQWDPMRPAATNATPTVETSYSISQTNPSWVKTVTIAGNGVPVSSYTIYDGLGRERQTQSQSPTGGKILTDTWYDSRGEKSTVNNKYFTSGAPDGVLVIPQLAVPSSTQYEYDAAGRPTKVRAMTGDTQELWATKTSYTGMDTTTVTGPGSEAAVTTIVNLAGKTEQRSLFHGTAPTGAADVSSYVYDRFGQMMRMGDGANLWTWTYDAAGREIAAVDPDSGARSTLYDASGRVASATDAFGTVTGYVYDTLDRTTAKTVTVSGGTTKTLETHTYDQELKGLASSSTRNNGAAYDQPVTTTFSGYNNLYQASTTTLTLPAGLTGFAGSYTTTRSYSTSGKVRTAVSPAIGGLPAEEVRYGYDEFENPSSTWNTTGDQFGGNAQYDNLGFLTTFLQYDAKAGDGSSTSNTTGTNNVYFGWDAATGRLNGQWTTNNTRGTISDLGKTTYTYNEAGKLAARELTFSSRPGVASDYQCYDYDYASRLQAVWTPASKSCTTAPTTASTTVAGLGGPAAYAQTYAYTAAGDRSQVKRFDATGALAVTEQYNYSAPGTAGPHQVQSVVSTPGPGGAATTQTFTWDAAGRMTGRAGQTLTYTADGRLATTTGTSTVPANPNPGAANGTPAGPTTGAGSLGTRYYDASGSLVGIVDGSGTTVTLGPVTAHSTPSGVKTATCTYEFAGKIVAQRTAAAGAAKLSFIVGDGVNTAQTMTQPTTGAGPISAIQRYTDPYGLARGANLTGTGNNTYTAAGAGTAGVGSNAANPNGFSAANGFIAGLDDTVSSLTHLGARELDVATGAFTTPDPVIHTDKADGFTAYAYAAGDPVNRTDPSGLDWWNNWNDFTKGVSNVFKAVKAVATNFVRENAGAAIGAAVSWAGMWAAIPRAGLCGLLGYLAGACAGAYTAVASTAVSGARQAATDFTNAAVGSRKATQPGKALTNWALGRPQEKLTPAVFDGRGEYVTAIQNRQETRDARSQAMSQLSQGQSQIKADKYYDAGKPGLDNPNFLKDVCNYSHWLEGCGYQEHPRAISALGSYNLSVTAENQDTRNRTATLVFTATNDITLGSAFGPTTATREWLNGLPGQEGPFSAVRQEFIWREEVSW</sequence>
<dbReference type="InterPro" id="IPR050708">
    <property type="entry name" value="T6SS_VgrG/RHS"/>
</dbReference>
<dbReference type="Gene3D" id="2.180.10.10">
    <property type="entry name" value="RHS repeat-associated core"/>
    <property type="match status" value="2"/>
</dbReference>
<comment type="caution">
    <text evidence="2">The sequence shown here is derived from an EMBL/GenBank/DDBJ whole genome shotgun (WGS) entry which is preliminary data.</text>
</comment>
<dbReference type="InterPro" id="IPR006530">
    <property type="entry name" value="YD"/>
</dbReference>
<dbReference type="EMBL" id="JAUSSW010000017">
    <property type="protein sequence ID" value="MDQ0104478.1"/>
    <property type="molecule type" value="Genomic_DNA"/>
</dbReference>
<gene>
    <name evidence="2" type="ORF">J2T10_004153</name>
</gene>
<dbReference type="PANTHER" id="PTHR32305">
    <property type="match status" value="1"/>
</dbReference>
<feature type="region of interest" description="Disordered" evidence="1">
    <location>
        <begin position="1574"/>
        <end position="1601"/>
    </location>
</feature>
<reference evidence="2 3" key="1">
    <citation type="submission" date="2023-07" db="EMBL/GenBank/DDBJ databases">
        <title>Sorghum-associated microbial communities from plants grown in Nebraska, USA.</title>
        <authorList>
            <person name="Schachtman D."/>
        </authorList>
    </citation>
    <scope>NUCLEOTIDE SEQUENCE [LARGE SCALE GENOMIC DNA]</scope>
    <source>
        <strain evidence="2 3">CC523</strain>
    </source>
</reference>
<protein>
    <submittedName>
        <fullName evidence="2">RHS repeat-associated protein</fullName>
    </submittedName>
</protein>
<name>A0ABT9TS25_PAENI</name>
<dbReference type="PANTHER" id="PTHR32305:SF17">
    <property type="entry name" value="TRNA NUCLEASE WAPA"/>
    <property type="match status" value="1"/>
</dbReference>
<dbReference type="InterPro" id="IPR022385">
    <property type="entry name" value="Rhs_assc_core"/>
</dbReference>
<dbReference type="NCBIfam" id="TIGR01643">
    <property type="entry name" value="YD_repeat_2x"/>
    <property type="match status" value="2"/>
</dbReference>
<feature type="compositionally biased region" description="Polar residues" evidence="1">
    <location>
        <begin position="853"/>
        <end position="872"/>
    </location>
</feature>
<evidence type="ECO:0000313" key="3">
    <source>
        <dbReference type="Proteomes" id="UP001244563"/>
    </source>
</evidence>
<organism evidence="2 3">
    <name type="scientific">Paenarthrobacter nicotinovorans</name>
    <name type="common">Arthrobacter nicotinovorans</name>
    <dbReference type="NCBI Taxonomy" id="29320"/>
    <lineage>
        <taxon>Bacteria</taxon>
        <taxon>Bacillati</taxon>
        <taxon>Actinomycetota</taxon>
        <taxon>Actinomycetes</taxon>
        <taxon>Micrococcales</taxon>
        <taxon>Micrococcaceae</taxon>
        <taxon>Paenarthrobacter</taxon>
    </lineage>
</organism>
<evidence type="ECO:0000256" key="1">
    <source>
        <dbReference type="SAM" id="MobiDB-lite"/>
    </source>
</evidence>
<dbReference type="NCBIfam" id="TIGR03696">
    <property type="entry name" value="Rhs_assc_core"/>
    <property type="match status" value="1"/>
</dbReference>